<feature type="non-terminal residue" evidence="1">
    <location>
        <position position="1"/>
    </location>
</feature>
<comment type="caution">
    <text evidence="1">The sequence shown here is derived from an EMBL/GenBank/DDBJ whole genome shotgun (WGS) entry which is preliminary data.</text>
</comment>
<protein>
    <submittedName>
        <fullName evidence="1">M48 family peptidase</fullName>
    </submittedName>
</protein>
<gene>
    <name evidence="1" type="ORF">FJV41_51290</name>
</gene>
<sequence>STHPSGPERIRELEQNVPRVQGLYQAARRG</sequence>
<proteinExistence type="predicted"/>
<name>A0A540WGN7_9BACT</name>
<organism evidence="1 2">
    <name type="scientific">Myxococcus llanfairpwllgwyngyllgogerychwyrndrobwllllantysiliogogogochensis</name>
    <dbReference type="NCBI Taxonomy" id="2590453"/>
    <lineage>
        <taxon>Bacteria</taxon>
        <taxon>Pseudomonadati</taxon>
        <taxon>Myxococcota</taxon>
        <taxon>Myxococcia</taxon>
        <taxon>Myxococcales</taxon>
        <taxon>Cystobacterineae</taxon>
        <taxon>Myxococcaceae</taxon>
        <taxon>Myxococcus</taxon>
    </lineage>
</organism>
<dbReference type="Proteomes" id="UP000315369">
    <property type="component" value="Unassembled WGS sequence"/>
</dbReference>
<dbReference type="AlphaFoldDB" id="A0A540WGN7"/>
<reference evidence="1 2" key="1">
    <citation type="submission" date="2019-06" db="EMBL/GenBank/DDBJ databases">
        <authorList>
            <person name="Livingstone P."/>
            <person name="Whitworth D."/>
        </authorList>
    </citation>
    <scope>NUCLEOTIDE SEQUENCE [LARGE SCALE GENOMIC DNA]</scope>
    <source>
        <strain evidence="1 2">AM401</strain>
    </source>
</reference>
<keyword evidence="2" id="KW-1185">Reference proteome</keyword>
<accession>A0A540WGN7</accession>
<evidence type="ECO:0000313" key="2">
    <source>
        <dbReference type="Proteomes" id="UP000315369"/>
    </source>
</evidence>
<evidence type="ECO:0000313" key="1">
    <source>
        <dbReference type="EMBL" id="TQF08185.1"/>
    </source>
</evidence>
<dbReference type="EMBL" id="VIFM01000926">
    <property type="protein sequence ID" value="TQF08185.1"/>
    <property type="molecule type" value="Genomic_DNA"/>
</dbReference>